<sequence length="91" mass="10543">MVSLPAATFHLRVYIVAAQRGYLFWYIHITWEHWLTGNVFPVHMRQSFGNPTTLHHCPYNVHSDHTNGMDILLLSGMDLSDHVGYNADMKF</sequence>
<protein>
    <submittedName>
        <fullName evidence="1">Uncharacterized protein</fullName>
    </submittedName>
</protein>
<reference evidence="2" key="1">
    <citation type="journal article" date="2016" name="Nature">
        <title>Genome evolution in the allotetraploid frog Xenopus laevis.</title>
        <authorList>
            <person name="Session A.M."/>
            <person name="Uno Y."/>
            <person name="Kwon T."/>
            <person name="Chapman J.A."/>
            <person name="Toyoda A."/>
            <person name="Takahashi S."/>
            <person name="Fukui A."/>
            <person name="Hikosaka A."/>
            <person name="Suzuki A."/>
            <person name="Kondo M."/>
            <person name="van Heeringen S.J."/>
            <person name="Quigley I."/>
            <person name="Heinz S."/>
            <person name="Ogino H."/>
            <person name="Ochi H."/>
            <person name="Hellsten U."/>
            <person name="Lyons J.B."/>
            <person name="Simakov O."/>
            <person name="Putnam N."/>
            <person name="Stites J."/>
            <person name="Kuroki Y."/>
            <person name="Tanaka T."/>
            <person name="Michiue T."/>
            <person name="Watanabe M."/>
            <person name="Bogdanovic O."/>
            <person name="Lister R."/>
            <person name="Georgiou G."/>
            <person name="Paranjpe S.S."/>
            <person name="van Kruijsbergen I."/>
            <person name="Shu S."/>
            <person name="Carlson J."/>
            <person name="Kinoshita T."/>
            <person name="Ohta Y."/>
            <person name="Mawaribuchi S."/>
            <person name="Jenkins J."/>
            <person name="Grimwood J."/>
            <person name="Schmutz J."/>
            <person name="Mitros T."/>
            <person name="Mozaffari S.V."/>
            <person name="Suzuki Y."/>
            <person name="Haramoto Y."/>
            <person name="Yamamoto T.S."/>
            <person name="Takagi C."/>
            <person name="Heald R."/>
            <person name="Miller K."/>
            <person name="Haudenschild C."/>
            <person name="Kitzman J."/>
            <person name="Nakayama T."/>
            <person name="Izutsu Y."/>
            <person name="Robert J."/>
            <person name="Fortriede J."/>
            <person name="Burns K."/>
            <person name="Lotay V."/>
            <person name="Karimi K."/>
            <person name="Yasuoka Y."/>
            <person name="Dichmann D.S."/>
            <person name="Flajnik M.F."/>
            <person name="Houston D.W."/>
            <person name="Shendure J."/>
            <person name="DuPasquier L."/>
            <person name="Vize P.D."/>
            <person name="Zorn A.M."/>
            <person name="Ito M."/>
            <person name="Marcotte E.M."/>
            <person name="Wallingford J.B."/>
            <person name="Ito Y."/>
            <person name="Asashima M."/>
            <person name="Ueno N."/>
            <person name="Matsuda Y."/>
            <person name="Veenstra G.J."/>
            <person name="Fujiyama A."/>
            <person name="Harland R.M."/>
            <person name="Taira M."/>
            <person name="Rokhsar D.S."/>
        </authorList>
    </citation>
    <scope>NUCLEOTIDE SEQUENCE [LARGE SCALE GENOMIC DNA]</scope>
    <source>
        <strain evidence="2">J</strain>
    </source>
</reference>
<evidence type="ECO:0000313" key="1">
    <source>
        <dbReference type="EMBL" id="OCT88883.1"/>
    </source>
</evidence>
<gene>
    <name evidence="1" type="ORF">XELAEV_18017513mg</name>
</gene>
<accession>A0A974DBC3</accession>
<proteinExistence type="predicted"/>
<dbReference type="EMBL" id="CM004470">
    <property type="protein sequence ID" value="OCT88883.1"/>
    <property type="molecule type" value="Genomic_DNA"/>
</dbReference>
<dbReference type="Proteomes" id="UP000694892">
    <property type="component" value="Chromosome 3L"/>
</dbReference>
<evidence type="ECO:0000313" key="2">
    <source>
        <dbReference type="Proteomes" id="UP000694892"/>
    </source>
</evidence>
<name>A0A974DBC3_XENLA</name>
<dbReference type="AlphaFoldDB" id="A0A974DBC3"/>
<organism evidence="1 2">
    <name type="scientific">Xenopus laevis</name>
    <name type="common">African clawed frog</name>
    <dbReference type="NCBI Taxonomy" id="8355"/>
    <lineage>
        <taxon>Eukaryota</taxon>
        <taxon>Metazoa</taxon>
        <taxon>Chordata</taxon>
        <taxon>Craniata</taxon>
        <taxon>Vertebrata</taxon>
        <taxon>Euteleostomi</taxon>
        <taxon>Amphibia</taxon>
        <taxon>Batrachia</taxon>
        <taxon>Anura</taxon>
        <taxon>Pipoidea</taxon>
        <taxon>Pipidae</taxon>
        <taxon>Xenopodinae</taxon>
        <taxon>Xenopus</taxon>
        <taxon>Xenopus</taxon>
    </lineage>
</organism>